<evidence type="ECO:0000313" key="4">
    <source>
        <dbReference type="Proteomes" id="UP000007590"/>
    </source>
</evidence>
<protein>
    <submittedName>
        <fullName evidence="3">Transglutaminase-like enzyme, predicted cysteine protease</fullName>
    </submittedName>
</protein>
<keyword evidence="4" id="KW-1185">Reference proteome</keyword>
<dbReference type="SMART" id="SM00460">
    <property type="entry name" value="TGc"/>
    <property type="match status" value="1"/>
</dbReference>
<feature type="transmembrane region" description="Helical" evidence="1">
    <location>
        <begin position="811"/>
        <end position="828"/>
    </location>
</feature>
<evidence type="ECO:0000256" key="1">
    <source>
        <dbReference type="SAM" id="Phobius"/>
    </source>
</evidence>
<accession>H8KQW8</accession>
<organism evidence="3 4">
    <name type="scientific">Solitalea canadensis (strain ATCC 29591 / DSM 3403 / JCM 21819 / LMG 8368 / NBRC 15130 / NCIMB 12057 / USAM 9D)</name>
    <name type="common">Flexibacter canadensis</name>
    <dbReference type="NCBI Taxonomy" id="929556"/>
    <lineage>
        <taxon>Bacteria</taxon>
        <taxon>Pseudomonadati</taxon>
        <taxon>Bacteroidota</taxon>
        <taxon>Sphingobacteriia</taxon>
        <taxon>Sphingobacteriales</taxon>
        <taxon>Sphingobacteriaceae</taxon>
        <taxon>Solitalea</taxon>
    </lineage>
</organism>
<evidence type="ECO:0000259" key="2">
    <source>
        <dbReference type="SMART" id="SM00460"/>
    </source>
</evidence>
<dbReference type="HOGENOM" id="CLU_016232_0_0_10"/>
<dbReference type="RefSeq" id="WP_014680341.1">
    <property type="nucleotide sequence ID" value="NC_017770.1"/>
</dbReference>
<dbReference type="Proteomes" id="UP000007590">
    <property type="component" value="Chromosome"/>
</dbReference>
<dbReference type="OrthoDB" id="98874at2"/>
<dbReference type="InterPro" id="IPR002931">
    <property type="entry name" value="Transglutaminase-like"/>
</dbReference>
<dbReference type="KEGG" id="scn:Solca_2059"/>
<dbReference type="Gene3D" id="2.60.40.3140">
    <property type="match status" value="1"/>
</dbReference>
<keyword evidence="1" id="KW-1133">Transmembrane helix</keyword>
<dbReference type="InterPro" id="IPR019690">
    <property type="entry name" value="DUF2569"/>
</dbReference>
<dbReference type="STRING" id="929556.Solca_2059"/>
<dbReference type="Pfam" id="PF12969">
    <property type="entry name" value="DUF3857"/>
    <property type="match status" value="1"/>
</dbReference>
<dbReference type="InterPro" id="IPR038765">
    <property type="entry name" value="Papain-like_cys_pep_sf"/>
</dbReference>
<keyword evidence="1" id="KW-0812">Transmembrane</keyword>
<dbReference type="eggNOG" id="COG1305">
    <property type="taxonomic scope" value="Bacteria"/>
</dbReference>
<proteinExistence type="predicted"/>
<dbReference type="InterPro" id="IPR024618">
    <property type="entry name" value="DUF3857"/>
</dbReference>
<keyword evidence="1" id="KW-0472">Membrane</keyword>
<feature type="transmembrane region" description="Helical" evidence="1">
    <location>
        <begin position="699"/>
        <end position="721"/>
    </location>
</feature>
<keyword evidence="3" id="KW-0645">Protease</keyword>
<feature type="transmembrane region" description="Helical" evidence="1">
    <location>
        <begin position="660"/>
        <end position="678"/>
    </location>
</feature>
<dbReference type="GO" id="GO:0006508">
    <property type="term" value="P:proteolysis"/>
    <property type="evidence" value="ECO:0007669"/>
    <property type="project" value="UniProtKB-KW"/>
</dbReference>
<dbReference type="Pfam" id="PF01841">
    <property type="entry name" value="Transglut_core"/>
    <property type="match status" value="1"/>
</dbReference>
<keyword evidence="3" id="KW-0378">Hydrolase</keyword>
<feature type="transmembrane region" description="Helical" evidence="1">
    <location>
        <begin position="779"/>
        <end position="799"/>
    </location>
</feature>
<evidence type="ECO:0000313" key="3">
    <source>
        <dbReference type="EMBL" id="AFD07114.1"/>
    </source>
</evidence>
<dbReference type="GO" id="GO:0008233">
    <property type="term" value="F:peptidase activity"/>
    <property type="evidence" value="ECO:0007669"/>
    <property type="project" value="UniProtKB-KW"/>
</dbReference>
<feature type="domain" description="Transglutaminase-like" evidence="2">
    <location>
        <begin position="332"/>
        <end position="401"/>
    </location>
</feature>
<gene>
    <name evidence="3" type="ordered locus">Solca_2059</name>
</gene>
<name>H8KQW8_SOLCM</name>
<dbReference type="SUPFAM" id="SSF54001">
    <property type="entry name" value="Cysteine proteinases"/>
    <property type="match status" value="1"/>
</dbReference>
<sequence length="863" mass="99473">MSTVKPKSLTFLFLLLAAIFIFDDVSAFSKKVEIKPKPSWLLPIKESNNKINFKEVRDGFYLSLYEEQHHVEQKACYRRVVREIISETGVQHGSQIQVSYDPVYESIAFHSIVIKRQGEMINKLPNAKFKIIQNEEDLSRFLYYGYHTAYLILDDVRKGDQIEFSYTVTGRNPVFNDKYESDIYFQTSDPVGHIYETVIFNPKRKLNFKSFHNAPQAIVSQKNGLNCYEWNLYSVKAADIEDYQPSWFNNYPHVQITEFANWNEVVSWALKLNQPSVVISPDLQKKIDEYKKESKDEYDYFQKVVRFVQDQIRYMGVEMGAYSHKPNTTAAIFKQRYGDCKDKSLLLCTMLKSNGIDAYMVYVNTYAKARTDEFLPSASVFNHAVVNAVINGKKYWIDPTISHQRGPAHALAFPNYEKGLVIKNNTYSLTPIKMNTPGYVWLTEDFELAPNKKDVVLSVSTQYTLNVADDVRYRLANVGIQELEKSNLDYYSKVYGDVESLEEVKIEDNEEENTIRFLEKYSIKNFWKNDKESSLLKTSIRAHSLANMLIQIPGKARVAPIGLNYPYYLRYEINVQTPSPISVRGMDYELVKPEYRFISRPTSTQKSVNLYYEYEILQESVSAIKAPEFIKDVNSIKEQLEFTLTSDGSIDGKPKSNGPVWLTLFCTLLLIGGLVFGAKKIYRYSLPYHVDEYEDILPIGGWLILVAIGLCISPLLIFATLTTGGFFSEALWANLFNLKPVVSVMVILEYAINIGFIVFSVLLIIMFFKRRNTVPKLMVIFYSVYAVWFTSDMLLASWVNNTPVSYQVGKEIFLVILRVAIFIPYFILSSRVKQTFVFTHPDYMNNTDTQATQSVQVPEEIES</sequence>
<dbReference type="Pfam" id="PF10754">
    <property type="entry name" value="DUF2569"/>
    <property type="match status" value="1"/>
</dbReference>
<dbReference type="Gene3D" id="3.10.620.30">
    <property type="match status" value="1"/>
</dbReference>
<dbReference type="AlphaFoldDB" id="H8KQW8"/>
<reference evidence="3" key="1">
    <citation type="submission" date="2012-02" db="EMBL/GenBank/DDBJ databases">
        <title>The complete genome of Solitalea canadensis DSM 3403.</title>
        <authorList>
            <consortium name="US DOE Joint Genome Institute (JGI-PGF)"/>
            <person name="Lucas S."/>
            <person name="Copeland A."/>
            <person name="Lapidus A."/>
            <person name="Glavina del Rio T."/>
            <person name="Dalin E."/>
            <person name="Tice H."/>
            <person name="Bruce D."/>
            <person name="Goodwin L."/>
            <person name="Pitluck S."/>
            <person name="Peters L."/>
            <person name="Ovchinnikova G."/>
            <person name="Lu M."/>
            <person name="Kyrpides N."/>
            <person name="Mavromatis K."/>
            <person name="Ivanova N."/>
            <person name="Brettin T."/>
            <person name="Detter J.C."/>
            <person name="Han C."/>
            <person name="Larimer F."/>
            <person name="Land M."/>
            <person name="Hauser L."/>
            <person name="Markowitz V."/>
            <person name="Cheng J.-F."/>
            <person name="Hugenholtz P."/>
            <person name="Woyke T."/>
            <person name="Wu D."/>
            <person name="Spring S."/>
            <person name="Schroeder M."/>
            <person name="Kopitz M."/>
            <person name="Brambilla E."/>
            <person name="Klenk H.-P."/>
            <person name="Eisen J.A."/>
        </authorList>
    </citation>
    <scope>NUCLEOTIDE SEQUENCE</scope>
    <source>
        <strain evidence="3">DSM 3403</strain>
    </source>
</reference>
<feature type="transmembrane region" description="Helical" evidence="1">
    <location>
        <begin position="741"/>
        <end position="767"/>
    </location>
</feature>
<dbReference type="EMBL" id="CP003349">
    <property type="protein sequence ID" value="AFD07114.1"/>
    <property type="molecule type" value="Genomic_DNA"/>
</dbReference>